<keyword evidence="10" id="KW-1185">Reference proteome</keyword>
<feature type="chain" id="PRO_5040264521" description="WSC domain-containing protein" evidence="7">
    <location>
        <begin position="19"/>
        <end position="186"/>
    </location>
</feature>
<dbReference type="PROSITE" id="PS51212">
    <property type="entry name" value="WSC"/>
    <property type="match status" value="1"/>
</dbReference>
<evidence type="ECO:0000259" key="8">
    <source>
        <dbReference type="PROSITE" id="PS51212"/>
    </source>
</evidence>
<dbReference type="Pfam" id="PF01822">
    <property type="entry name" value="WSC"/>
    <property type="match status" value="1"/>
</dbReference>
<protein>
    <recommendedName>
        <fullName evidence="8">WSC domain-containing protein</fullName>
    </recommendedName>
</protein>
<evidence type="ECO:0000256" key="6">
    <source>
        <dbReference type="ARBA" id="ARBA00023180"/>
    </source>
</evidence>
<keyword evidence="3 7" id="KW-0732">Signal</keyword>
<dbReference type="SMART" id="SM00321">
    <property type="entry name" value="WSC"/>
    <property type="match status" value="1"/>
</dbReference>
<evidence type="ECO:0000256" key="1">
    <source>
        <dbReference type="ARBA" id="ARBA00004167"/>
    </source>
</evidence>
<feature type="domain" description="WSC" evidence="8">
    <location>
        <begin position="46"/>
        <end position="146"/>
    </location>
</feature>
<keyword evidence="5" id="KW-0472">Membrane</keyword>
<dbReference type="PANTHER" id="PTHR24269:SF16">
    <property type="entry name" value="PROTEIN SLG1"/>
    <property type="match status" value="1"/>
</dbReference>
<dbReference type="Proteomes" id="UP000716446">
    <property type="component" value="Unassembled WGS sequence"/>
</dbReference>
<dbReference type="InterPro" id="IPR051836">
    <property type="entry name" value="Kremen_rcpt"/>
</dbReference>
<evidence type="ECO:0000256" key="2">
    <source>
        <dbReference type="ARBA" id="ARBA00022692"/>
    </source>
</evidence>
<dbReference type="GO" id="GO:0005886">
    <property type="term" value="C:plasma membrane"/>
    <property type="evidence" value="ECO:0007669"/>
    <property type="project" value="TreeGrafter"/>
</dbReference>
<gene>
    <name evidence="9" type="ORF">AWRI4619_LOCUS2170</name>
</gene>
<evidence type="ECO:0000313" key="9">
    <source>
        <dbReference type="EMBL" id="CAD0083603.1"/>
    </source>
</evidence>
<keyword evidence="4" id="KW-1133">Transmembrane helix</keyword>
<dbReference type="PANTHER" id="PTHR24269">
    <property type="entry name" value="KREMEN PROTEIN"/>
    <property type="match status" value="1"/>
</dbReference>
<organism evidence="9 10">
    <name type="scientific">Aureobasidium vineae</name>
    <dbReference type="NCBI Taxonomy" id="2773715"/>
    <lineage>
        <taxon>Eukaryota</taxon>
        <taxon>Fungi</taxon>
        <taxon>Dikarya</taxon>
        <taxon>Ascomycota</taxon>
        <taxon>Pezizomycotina</taxon>
        <taxon>Dothideomycetes</taxon>
        <taxon>Dothideomycetidae</taxon>
        <taxon>Dothideales</taxon>
        <taxon>Saccotheciaceae</taxon>
        <taxon>Aureobasidium</taxon>
    </lineage>
</organism>
<reference evidence="9" key="1">
    <citation type="submission" date="2020-06" db="EMBL/GenBank/DDBJ databases">
        <authorList>
            <person name="Onetto C."/>
        </authorList>
    </citation>
    <scope>NUCLEOTIDE SEQUENCE</scope>
</reference>
<accession>A0A9N8JDR3</accession>
<name>A0A9N8JDR3_9PEZI</name>
<dbReference type="AlphaFoldDB" id="A0A9N8JDR3"/>
<evidence type="ECO:0000256" key="7">
    <source>
        <dbReference type="SAM" id="SignalP"/>
    </source>
</evidence>
<evidence type="ECO:0000313" key="10">
    <source>
        <dbReference type="Proteomes" id="UP000716446"/>
    </source>
</evidence>
<feature type="signal peptide" evidence="7">
    <location>
        <begin position="1"/>
        <end position="18"/>
    </location>
</feature>
<comment type="caution">
    <text evidence="9">The sequence shown here is derived from an EMBL/GenBank/DDBJ whole genome shotgun (WGS) entry which is preliminary data.</text>
</comment>
<sequence length="186" mass="18531">MLISTIVSALSLFAVASAQSSTSTSTSAAASASSSVVAVAATGSNGYSYAGCYNETTEIAGTNGDRALSGGKMETGDTTTVAACLQYCGDSNYQYAGLEYSKECWCSNYLSALSTQLSASNCSLACVGNNTELCGGYLTLSLYNLTSKKAGSSGSSTKGAASSVAASSWTYVLGAGVMALTLGSAL</sequence>
<evidence type="ECO:0000256" key="3">
    <source>
        <dbReference type="ARBA" id="ARBA00022729"/>
    </source>
</evidence>
<keyword evidence="6" id="KW-0325">Glycoprotein</keyword>
<keyword evidence="2" id="KW-0812">Transmembrane</keyword>
<evidence type="ECO:0000256" key="5">
    <source>
        <dbReference type="ARBA" id="ARBA00023136"/>
    </source>
</evidence>
<dbReference type="InterPro" id="IPR002889">
    <property type="entry name" value="WSC_carb-bd"/>
</dbReference>
<dbReference type="EMBL" id="CAIJEN010000002">
    <property type="protein sequence ID" value="CAD0083603.1"/>
    <property type="molecule type" value="Genomic_DNA"/>
</dbReference>
<evidence type="ECO:0000256" key="4">
    <source>
        <dbReference type="ARBA" id="ARBA00022989"/>
    </source>
</evidence>
<proteinExistence type="predicted"/>
<comment type="subcellular location">
    <subcellularLocation>
        <location evidence="1">Membrane</location>
        <topology evidence="1">Single-pass membrane protein</topology>
    </subcellularLocation>
</comment>